<dbReference type="InterPro" id="IPR002067">
    <property type="entry name" value="MCP"/>
</dbReference>
<keyword evidence="9 16" id="KW-1133">Transmembrane helix</keyword>
<evidence type="ECO:0000256" key="11">
    <source>
        <dbReference type="ARBA" id="ARBA00023136"/>
    </source>
</evidence>
<keyword evidence="6 14" id="KW-0812">Transmembrane</keyword>
<gene>
    <name evidence="17" type="ORF">WN55_10137</name>
</gene>
<evidence type="ECO:0000313" key="18">
    <source>
        <dbReference type="Proteomes" id="UP000076502"/>
    </source>
</evidence>
<sequence>RKRQTIADDSAIDPRLNGQCVHINVVTDFGASLLISGILSIIFKTMTAPLERIKLILQTQASSSQLGTSKRSSYSGFLDAMIRVPQEQGFWSLWRGNFLNICRYFPAQAINFSCYDFHHLLPFLAGGSVGVTSCTILYPFTFCNTRISVDVGDNKSIKREYYGLNDCIRKVYKSDGYRGLYQGLAFSACGMFLYRSTYFGVYTFGKLTYLSQGTPEIHSVQTPLLVSLFFAQLASVIATLITYPMETIARQKMLLSGRGLQSYESYRHMVGRITRNDGVFGLYRGMFAKLLTTVCGSLILVTYDLITDHYKK</sequence>
<comment type="catalytic activity">
    <reaction evidence="12">
        <text>ADP(in) + ATP(out) = ADP(out) + ATP(in)</text>
        <dbReference type="Rhea" id="RHEA:34999"/>
        <dbReference type="ChEBI" id="CHEBI:30616"/>
        <dbReference type="ChEBI" id="CHEBI:456216"/>
    </reaction>
    <physiologicalReaction direction="left-to-right" evidence="12">
        <dbReference type="Rhea" id="RHEA:35000"/>
    </physiologicalReaction>
</comment>
<feature type="transmembrane region" description="Helical" evidence="16">
    <location>
        <begin position="224"/>
        <end position="243"/>
    </location>
</feature>
<proteinExistence type="inferred from homology"/>
<feature type="repeat" description="Solcar" evidence="14">
    <location>
        <begin position="27"/>
        <end position="116"/>
    </location>
</feature>
<keyword evidence="18" id="KW-1185">Reference proteome</keyword>
<evidence type="ECO:0000256" key="2">
    <source>
        <dbReference type="ARBA" id="ARBA00006375"/>
    </source>
</evidence>
<feature type="transmembrane region" description="Helical" evidence="16">
    <location>
        <begin position="286"/>
        <end position="306"/>
    </location>
</feature>
<evidence type="ECO:0000256" key="16">
    <source>
        <dbReference type="RuleBase" id="RU368008"/>
    </source>
</evidence>
<evidence type="ECO:0000256" key="4">
    <source>
        <dbReference type="ARBA" id="ARBA00022448"/>
    </source>
</evidence>
<dbReference type="PRINTS" id="PR00927">
    <property type="entry name" value="ADPTRNSLCASE"/>
</dbReference>
<evidence type="ECO:0000256" key="3">
    <source>
        <dbReference type="ARBA" id="ARBA00011245"/>
    </source>
</evidence>
<keyword evidence="11 14" id="KW-0472">Membrane</keyword>
<evidence type="ECO:0000256" key="7">
    <source>
        <dbReference type="ARBA" id="ARBA00022737"/>
    </source>
</evidence>
<accession>A0A154P4V4</accession>
<evidence type="ECO:0000256" key="12">
    <source>
        <dbReference type="ARBA" id="ARBA00024143"/>
    </source>
</evidence>
<name>A0A154P4V4_DUFNO</name>
<protein>
    <recommendedName>
        <fullName evidence="16">ADP/ATP translocase</fullName>
    </recommendedName>
    <alternativeName>
        <fullName evidence="16">ADP,ATP carrier protein</fullName>
    </alternativeName>
</protein>
<comment type="similarity">
    <text evidence="2 15">Belongs to the mitochondrial carrier (TC 2.A.29) family.</text>
</comment>
<dbReference type="InterPro" id="IPR018108">
    <property type="entry name" value="MCP_transmembrane"/>
</dbReference>
<dbReference type="Proteomes" id="UP000076502">
    <property type="component" value="Unassembled WGS sequence"/>
</dbReference>
<feature type="transmembrane region" description="Helical" evidence="16">
    <location>
        <begin position="179"/>
        <end position="204"/>
    </location>
</feature>
<evidence type="ECO:0000256" key="1">
    <source>
        <dbReference type="ARBA" id="ARBA00004448"/>
    </source>
</evidence>
<dbReference type="Pfam" id="PF00153">
    <property type="entry name" value="Mito_carr"/>
    <property type="match status" value="3"/>
</dbReference>
<dbReference type="GO" id="GO:1990544">
    <property type="term" value="P:mitochondrial ATP transmembrane transport"/>
    <property type="evidence" value="ECO:0007669"/>
    <property type="project" value="InterPro"/>
</dbReference>
<evidence type="ECO:0000256" key="14">
    <source>
        <dbReference type="PROSITE-ProRule" id="PRU00282"/>
    </source>
</evidence>
<keyword evidence="5" id="KW-0050">Antiport</keyword>
<comment type="function">
    <text evidence="16">Catalyzes the exchange of ADP and ATP across the membrane.</text>
</comment>
<comment type="function">
    <text evidence="13">ADP:ATP antiporter that mediates import of ADP into the mitochondrial matrix for ATP synthesis, and export of ATP out to fuel the cell. Cycles between the cytoplasmic-open state (c-state) and the matrix-open state (m-state): operates by the alternating access mechanism with a single substrate-binding site intermittently exposed to either the cytosolic (c-state) or matrix (m-state) side of the inner mitochondrial membrane.</text>
</comment>
<feature type="repeat" description="Solcar" evidence="14">
    <location>
        <begin position="222"/>
        <end position="309"/>
    </location>
</feature>
<dbReference type="GO" id="GO:0005743">
    <property type="term" value="C:mitochondrial inner membrane"/>
    <property type="evidence" value="ECO:0007669"/>
    <property type="project" value="UniProtKB-SubCell"/>
</dbReference>
<evidence type="ECO:0000256" key="13">
    <source>
        <dbReference type="ARBA" id="ARBA00045250"/>
    </source>
</evidence>
<comment type="caution">
    <text evidence="16">Lacks conserved residue(s) required for the propagation of feature annotation.</text>
</comment>
<organism evidence="17 18">
    <name type="scientific">Dufourea novaeangliae</name>
    <name type="common">Sweat bee</name>
    <dbReference type="NCBI Taxonomy" id="178035"/>
    <lineage>
        <taxon>Eukaryota</taxon>
        <taxon>Metazoa</taxon>
        <taxon>Ecdysozoa</taxon>
        <taxon>Arthropoda</taxon>
        <taxon>Hexapoda</taxon>
        <taxon>Insecta</taxon>
        <taxon>Pterygota</taxon>
        <taxon>Neoptera</taxon>
        <taxon>Endopterygota</taxon>
        <taxon>Hymenoptera</taxon>
        <taxon>Apocrita</taxon>
        <taxon>Aculeata</taxon>
        <taxon>Apoidea</taxon>
        <taxon>Anthophila</taxon>
        <taxon>Halictidae</taxon>
        <taxon>Rophitinae</taxon>
        <taxon>Dufourea</taxon>
    </lineage>
</organism>
<evidence type="ECO:0000256" key="6">
    <source>
        <dbReference type="ARBA" id="ARBA00022692"/>
    </source>
</evidence>
<comment type="subcellular location">
    <subcellularLocation>
        <location evidence="16">Membrane</location>
        <topology evidence="16">Multi-pass membrane protein</topology>
    </subcellularLocation>
    <subcellularLocation>
        <location evidence="1">Mitochondrion inner membrane</location>
        <topology evidence="1">Multi-pass membrane protein</topology>
    </subcellularLocation>
</comment>
<dbReference type="AlphaFoldDB" id="A0A154P4V4"/>
<dbReference type="InterPro" id="IPR023395">
    <property type="entry name" value="MCP_dom_sf"/>
</dbReference>
<evidence type="ECO:0000256" key="5">
    <source>
        <dbReference type="ARBA" id="ARBA00022449"/>
    </source>
</evidence>
<dbReference type="PRINTS" id="PR00926">
    <property type="entry name" value="MITOCARRIER"/>
</dbReference>
<dbReference type="PROSITE" id="PS50920">
    <property type="entry name" value="SOLCAR"/>
    <property type="match status" value="3"/>
</dbReference>
<feature type="non-terminal residue" evidence="17">
    <location>
        <position position="1"/>
    </location>
</feature>
<keyword evidence="10" id="KW-0496">Mitochondrion</keyword>
<evidence type="ECO:0000256" key="10">
    <source>
        <dbReference type="ARBA" id="ARBA00023128"/>
    </source>
</evidence>
<evidence type="ECO:0000313" key="17">
    <source>
        <dbReference type="EMBL" id="KZC06228.1"/>
    </source>
</evidence>
<dbReference type="InterPro" id="IPR002113">
    <property type="entry name" value="ADT_euk_type"/>
</dbReference>
<feature type="non-terminal residue" evidence="17">
    <location>
        <position position="312"/>
    </location>
</feature>
<dbReference type="PANTHER" id="PTHR45635:SF14">
    <property type="entry name" value="ADP_ATP TRANSLOCASE"/>
    <property type="match status" value="1"/>
</dbReference>
<dbReference type="Gene3D" id="1.50.40.10">
    <property type="entry name" value="Mitochondrial carrier domain"/>
    <property type="match status" value="1"/>
</dbReference>
<dbReference type="GO" id="GO:0140021">
    <property type="term" value="P:mitochondrial ADP transmembrane transport"/>
    <property type="evidence" value="ECO:0007669"/>
    <property type="project" value="InterPro"/>
</dbReference>
<feature type="transmembrane region" description="Helical" evidence="16">
    <location>
        <begin position="23"/>
        <end position="43"/>
    </location>
</feature>
<dbReference type="OrthoDB" id="270584at2759"/>
<dbReference type="PANTHER" id="PTHR45635">
    <property type="entry name" value="ADP,ATP CARRIER PROTEIN 1-RELATED-RELATED"/>
    <property type="match status" value="1"/>
</dbReference>
<reference evidence="17 18" key="1">
    <citation type="submission" date="2015-07" db="EMBL/GenBank/DDBJ databases">
        <title>The genome of Dufourea novaeangliae.</title>
        <authorList>
            <person name="Pan H."/>
            <person name="Kapheim K."/>
        </authorList>
    </citation>
    <scope>NUCLEOTIDE SEQUENCE [LARGE SCALE GENOMIC DNA]</scope>
    <source>
        <strain evidence="17">0120121106</strain>
        <tissue evidence="17">Whole body</tissue>
    </source>
</reference>
<evidence type="ECO:0000256" key="8">
    <source>
        <dbReference type="ARBA" id="ARBA00022792"/>
    </source>
</evidence>
<feature type="repeat" description="Solcar" evidence="14">
    <location>
        <begin position="117"/>
        <end position="208"/>
    </location>
</feature>
<keyword evidence="8" id="KW-0999">Mitochondrion inner membrane</keyword>
<evidence type="ECO:0000256" key="9">
    <source>
        <dbReference type="ARBA" id="ARBA00022989"/>
    </source>
</evidence>
<keyword evidence="7" id="KW-0677">Repeat</keyword>
<keyword evidence="4 15" id="KW-0813">Transport</keyword>
<dbReference type="SUPFAM" id="SSF103506">
    <property type="entry name" value="Mitochondrial carrier"/>
    <property type="match status" value="1"/>
</dbReference>
<evidence type="ECO:0000256" key="15">
    <source>
        <dbReference type="RuleBase" id="RU000488"/>
    </source>
</evidence>
<dbReference type="STRING" id="178035.A0A154P4V4"/>
<dbReference type="EMBL" id="KQ434809">
    <property type="protein sequence ID" value="KZC06228.1"/>
    <property type="molecule type" value="Genomic_DNA"/>
</dbReference>
<dbReference type="GO" id="GO:0005471">
    <property type="term" value="F:ATP:ADP antiporter activity"/>
    <property type="evidence" value="ECO:0007669"/>
    <property type="project" value="UniProtKB-UniRule"/>
</dbReference>
<comment type="subunit">
    <text evidence="3 16">Monomer.</text>
</comment>